<feature type="transmembrane region" description="Helical" evidence="1">
    <location>
        <begin position="195"/>
        <end position="213"/>
    </location>
</feature>
<organism evidence="2 3">
    <name type="scientific">Shewanella insulae</name>
    <dbReference type="NCBI Taxonomy" id="2681496"/>
    <lineage>
        <taxon>Bacteria</taxon>
        <taxon>Pseudomonadati</taxon>
        <taxon>Pseudomonadota</taxon>
        <taxon>Gammaproteobacteria</taxon>
        <taxon>Alteromonadales</taxon>
        <taxon>Shewanellaceae</taxon>
        <taxon>Shewanella</taxon>
    </lineage>
</organism>
<gene>
    <name evidence="2" type="ORF">GNT65_15845</name>
</gene>
<feature type="transmembrane region" description="Helical" evidence="1">
    <location>
        <begin position="120"/>
        <end position="141"/>
    </location>
</feature>
<feature type="transmembrane region" description="Helical" evidence="1">
    <location>
        <begin position="91"/>
        <end position="114"/>
    </location>
</feature>
<accession>A0A6L7I464</accession>
<dbReference type="InterPro" id="IPR009339">
    <property type="entry name" value="DUF998"/>
</dbReference>
<evidence type="ECO:0000313" key="2">
    <source>
        <dbReference type="EMBL" id="MXR70138.1"/>
    </source>
</evidence>
<comment type="caution">
    <text evidence="2">The sequence shown here is derived from an EMBL/GenBank/DDBJ whole genome shotgun (WGS) entry which is preliminary data.</text>
</comment>
<keyword evidence="1" id="KW-0812">Transmembrane</keyword>
<reference evidence="2 3" key="1">
    <citation type="submission" date="2019-12" db="EMBL/GenBank/DDBJ databases">
        <title>Shewanella insulae sp. nov., isolated from a tidal flat.</title>
        <authorList>
            <person name="Yoon J.-H."/>
        </authorList>
    </citation>
    <scope>NUCLEOTIDE SEQUENCE [LARGE SCALE GENOMIC DNA]</scope>
    <source>
        <strain evidence="2 3">JBTF-M18</strain>
    </source>
</reference>
<feature type="transmembrane region" description="Helical" evidence="1">
    <location>
        <begin position="61"/>
        <end position="84"/>
    </location>
</feature>
<dbReference type="RefSeq" id="WP_160797936.1">
    <property type="nucleotide sequence ID" value="NZ_JAKEVE010000004.1"/>
</dbReference>
<evidence type="ECO:0000313" key="3">
    <source>
        <dbReference type="Proteomes" id="UP000474778"/>
    </source>
</evidence>
<dbReference type="EMBL" id="WRPA01000015">
    <property type="protein sequence ID" value="MXR70138.1"/>
    <property type="molecule type" value="Genomic_DNA"/>
</dbReference>
<dbReference type="Pfam" id="PF06197">
    <property type="entry name" value="DUF998"/>
    <property type="match status" value="1"/>
</dbReference>
<keyword evidence="3" id="KW-1185">Reference proteome</keyword>
<feature type="transmembrane region" description="Helical" evidence="1">
    <location>
        <begin position="153"/>
        <end position="175"/>
    </location>
</feature>
<keyword evidence="1" id="KW-1133">Transmembrane helix</keyword>
<proteinExistence type="predicted"/>
<dbReference type="AlphaFoldDB" id="A0A6L7I464"/>
<protein>
    <submittedName>
        <fullName evidence="2">DUF998 domain-containing protein</fullName>
    </submittedName>
</protein>
<feature type="transmembrane region" description="Helical" evidence="1">
    <location>
        <begin position="14"/>
        <end position="36"/>
    </location>
</feature>
<name>A0A6L7I464_9GAMM</name>
<evidence type="ECO:0000256" key="1">
    <source>
        <dbReference type="SAM" id="Phobius"/>
    </source>
</evidence>
<sequence length="233" mass="25411">MALHQPINYDLQRMVVFTILAGAFISALGISISLFAKFQAMGPEAFNHRPDLLGNYVDSPLAYIFNMGLILAGSCILLAMYGLLQLRLGHFGNYIALAGFVVGITIILIGIYPINYLKEHRLFSTIFLIATIVLYFLTLSARVNHKALCSTPLFVVSGLGLIAASSLALMVDWAILDFAPCNHQDGSICGVALAMWVQTNLVMIWCVTLALTIKKLARHSYQDNLTSRISAGG</sequence>
<dbReference type="Proteomes" id="UP000474778">
    <property type="component" value="Unassembled WGS sequence"/>
</dbReference>
<keyword evidence="1" id="KW-0472">Membrane</keyword>